<gene>
    <name evidence="6" type="ORF">ACFYV7_21350</name>
</gene>
<keyword evidence="7" id="KW-1185">Reference proteome</keyword>
<dbReference type="PANTHER" id="PTHR30055:SF148">
    <property type="entry name" value="TETR-FAMILY TRANSCRIPTIONAL REGULATOR"/>
    <property type="match status" value="1"/>
</dbReference>
<protein>
    <submittedName>
        <fullName evidence="6">TetR/AcrR family transcriptional regulator</fullName>
    </submittedName>
</protein>
<keyword evidence="3" id="KW-0804">Transcription</keyword>
<dbReference type="InterPro" id="IPR036271">
    <property type="entry name" value="Tet_transcr_reg_TetR-rel_C_sf"/>
</dbReference>
<dbReference type="Pfam" id="PF16859">
    <property type="entry name" value="TetR_C_11"/>
    <property type="match status" value="1"/>
</dbReference>
<keyword evidence="2 4" id="KW-0238">DNA-binding</keyword>
<dbReference type="RefSeq" id="WP_387719776.1">
    <property type="nucleotide sequence ID" value="NZ_JBIAPI010000005.1"/>
</dbReference>
<proteinExistence type="predicted"/>
<reference evidence="6 7" key="1">
    <citation type="submission" date="2024-10" db="EMBL/GenBank/DDBJ databases">
        <title>The Natural Products Discovery Center: Release of the First 8490 Sequenced Strains for Exploring Actinobacteria Biosynthetic Diversity.</title>
        <authorList>
            <person name="Kalkreuter E."/>
            <person name="Kautsar S.A."/>
            <person name="Yang D."/>
            <person name="Bader C.D."/>
            <person name="Teijaro C.N."/>
            <person name="Fluegel L."/>
            <person name="Davis C.M."/>
            <person name="Simpson J.R."/>
            <person name="Lauterbach L."/>
            <person name="Steele A.D."/>
            <person name="Gui C."/>
            <person name="Meng S."/>
            <person name="Li G."/>
            <person name="Viehrig K."/>
            <person name="Ye F."/>
            <person name="Su P."/>
            <person name="Kiefer A.F."/>
            <person name="Nichols A."/>
            <person name="Cepeda A.J."/>
            <person name="Yan W."/>
            <person name="Fan B."/>
            <person name="Jiang Y."/>
            <person name="Adhikari A."/>
            <person name="Zheng C.-J."/>
            <person name="Schuster L."/>
            <person name="Cowan T.M."/>
            <person name="Smanski M.J."/>
            <person name="Chevrette M.G."/>
            <person name="De Carvalho L.P.S."/>
            <person name="Shen B."/>
        </authorList>
    </citation>
    <scope>NUCLEOTIDE SEQUENCE [LARGE SCALE GENOMIC DNA]</scope>
    <source>
        <strain evidence="6 7">NPDC003040</strain>
    </source>
</reference>
<dbReference type="PANTHER" id="PTHR30055">
    <property type="entry name" value="HTH-TYPE TRANSCRIPTIONAL REGULATOR RUTR"/>
    <property type="match status" value="1"/>
</dbReference>
<keyword evidence="1" id="KW-0805">Transcription regulation</keyword>
<evidence type="ECO:0000256" key="3">
    <source>
        <dbReference type="ARBA" id="ARBA00023163"/>
    </source>
</evidence>
<organism evidence="6 7">
    <name type="scientific">Nocardia suismassiliense</name>
    <dbReference type="NCBI Taxonomy" id="2077092"/>
    <lineage>
        <taxon>Bacteria</taxon>
        <taxon>Bacillati</taxon>
        <taxon>Actinomycetota</taxon>
        <taxon>Actinomycetes</taxon>
        <taxon>Mycobacteriales</taxon>
        <taxon>Nocardiaceae</taxon>
        <taxon>Nocardia</taxon>
    </lineage>
</organism>
<dbReference type="Pfam" id="PF00440">
    <property type="entry name" value="TetR_N"/>
    <property type="match status" value="1"/>
</dbReference>
<dbReference type="PROSITE" id="PS50977">
    <property type="entry name" value="HTH_TETR_2"/>
    <property type="match status" value="1"/>
</dbReference>
<dbReference type="SUPFAM" id="SSF48498">
    <property type="entry name" value="Tetracyclin repressor-like, C-terminal domain"/>
    <property type="match status" value="1"/>
</dbReference>
<dbReference type="SUPFAM" id="SSF46689">
    <property type="entry name" value="Homeodomain-like"/>
    <property type="match status" value="1"/>
</dbReference>
<dbReference type="InterPro" id="IPR009057">
    <property type="entry name" value="Homeodomain-like_sf"/>
</dbReference>
<evidence type="ECO:0000313" key="6">
    <source>
        <dbReference type="EMBL" id="MFF3225354.1"/>
    </source>
</evidence>
<evidence type="ECO:0000313" key="7">
    <source>
        <dbReference type="Proteomes" id="UP001601948"/>
    </source>
</evidence>
<dbReference type="InterPro" id="IPR011075">
    <property type="entry name" value="TetR_C"/>
</dbReference>
<dbReference type="PRINTS" id="PR00455">
    <property type="entry name" value="HTHTETR"/>
</dbReference>
<evidence type="ECO:0000256" key="2">
    <source>
        <dbReference type="ARBA" id="ARBA00023125"/>
    </source>
</evidence>
<evidence type="ECO:0000256" key="1">
    <source>
        <dbReference type="ARBA" id="ARBA00023015"/>
    </source>
</evidence>
<accession>A0ABW6QW45</accession>
<evidence type="ECO:0000259" key="5">
    <source>
        <dbReference type="PROSITE" id="PS50977"/>
    </source>
</evidence>
<dbReference type="InterPro" id="IPR050109">
    <property type="entry name" value="HTH-type_TetR-like_transc_reg"/>
</dbReference>
<feature type="DNA-binding region" description="H-T-H motif" evidence="4">
    <location>
        <begin position="35"/>
        <end position="54"/>
    </location>
</feature>
<dbReference type="Gene3D" id="1.10.10.60">
    <property type="entry name" value="Homeodomain-like"/>
    <property type="match status" value="1"/>
</dbReference>
<evidence type="ECO:0000256" key="4">
    <source>
        <dbReference type="PROSITE-ProRule" id="PRU00335"/>
    </source>
</evidence>
<feature type="domain" description="HTH tetR-type" evidence="5">
    <location>
        <begin position="12"/>
        <end position="72"/>
    </location>
</feature>
<dbReference type="EMBL" id="JBIAPI010000005">
    <property type="protein sequence ID" value="MFF3225354.1"/>
    <property type="molecule type" value="Genomic_DNA"/>
</dbReference>
<sequence>MPDTPSATRRSERARAAIIAAATELIREVPYAKLTVEAIAARAGVGKQTIYRWWPSKGAVVFDAMLELDSGPDGLALPNTGDIAADLRALLRGSIAALADPGFESFLRAMYIEIQQDPEIGTAYRERLLLPQRAAVADRLAAGVRSGELRPGLDLDLAIDLLLGPIQSRWSLGLGGLTESYADAALDAALAHLRA</sequence>
<dbReference type="InterPro" id="IPR001647">
    <property type="entry name" value="HTH_TetR"/>
</dbReference>
<dbReference type="Gene3D" id="1.10.357.10">
    <property type="entry name" value="Tetracycline Repressor, domain 2"/>
    <property type="match status" value="1"/>
</dbReference>
<comment type="caution">
    <text evidence="6">The sequence shown here is derived from an EMBL/GenBank/DDBJ whole genome shotgun (WGS) entry which is preliminary data.</text>
</comment>
<name>A0ABW6QW45_9NOCA</name>
<dbReference type="Proteomes" id="UP001601948">
    <property type="component" value="Unassembled WGS sequence"/>
</dbReference>